<comment type="subunit">
    <text evidence="4">Homodimer.</text>
</comment>
<dbReference type="PANTHER" id="PTHR31528">
    <property type="entry name" value="4-AMINO-5-HYDROXYMETHYL-2-METHYLPYRIMIDINE PHOSPHATE SYNTHASE THI11-RELATED"/>
    <property type="match status" value="1"/>
</dbReference>
<reference evidence="13 14" key="1">
    <citation type="submission" date="2023-07" db="EMBL/GenBank/DDBJ databases">
        <title>Genomic Encyclopedia of Type Strains, Phase IV (KMG-IV): sequencing the most valuable type-strain genomes for metagenomic binning, comparative biology and taxonomic classification.</title>
        <authorList>
            <person name="Goeker M."/>
        </authorList>
    </citation>
    <scope>NUCLEOTIDE SEQUENCE [LARGE SCALE GENOMIC DNA]</scope>
    <source>
        <strain evidence="13 14">DSM 5896</strain>
    </source>
</reference>
<evidence type="ECO:0000259" key="12">
    <source>
        <dbReference type="Pfam" id="PF09084"/>
    </source>
</evidence>
<evidence type="ECO:0000256" key="7">
    <source>
        <dbReference type="ARBA" id="ARBA00022898"/>
    </source>
</evidence>
<evidence type="ECO:0000256" key="3">
    <source>
        <dbReference type="ARBA" id="ARBA00009406"/>
    </source>
</evidence>
<comment type="caution">
    <text evidence="13">The sequence shown here is derived from an EMBL/GenBank/DDBJ whole genome shotgun (WGS) entry which is preliminary data.</text>
</comment>
<evidence type="ECO:0000256" key="6">
    <source>
        <dbReference type="ARBA" id="ARBA00022723"/>
    </source>
</evidence>
<proteinExistence type="inferred from homology"/>
<evidence type="ECO:0000256" key="2">
    <source>
        <dbReference type="ARBA" id="ARBA00004948"/>
    </source>
</evidence>
<keyword evidence="8" id="KW-0784">Thiamine biosynthesis</keyword>
<dbReference type="EMBL" id="JAUSVK010000001">
    <property type="protein sequence ID" value="MDQ0394360.1"/>
    <property type="molecule type" value="Genomic_DNA"/>
</dbReference>
<accession>A0ABU0FIC3</accession>
<keyword evidence="5" id="KW-0808">Transferase</keyword>
<evidence type="ECO:0000256" key="10">
    <source>
        <dbReference type="ARBA" id="ARBA00033171"/>
    </source>
</evidence>
<comment type="similarity">
    <text evidence="3">Belongs to the NMT1/THI5 family.</text>
</comment>
<evidence type="ECO:0000256" key="11">
    <source>
        <dbReference type="ARBA" id="ARBA00048179"/>
    </source>
</evidence>
<dbReference type="RefSeq" id="WP_307431228.1">
    <property type="nucleotide sequence ID" value="NZ_JAUSVK010000001.1"/>
</dbReference>
<comment type="pathway">
    <text evidence="2">Cofactor biosynthesis; thiamine diphosphate biosynthesis.</text>
</comment>
<evidence type="ECO:0000256" key="8">
    <source>
        <dbReference type="ARBA" id="ARBA00022977"/>
    </source>
</evidence>
<keyword evidence="7" id="KW-0663">Pyridoxal phosphate</keyword>
<evidence type="ECO:0000313" key="13">
    <source>
        <dbReference type="EMBL" id="MDQ0394360.1"/>
    </source>
</evidence>
<gene>
    <name evidence="13" type="ORF">J3R73_004152</name>
</gene>
<comment type="catalytic activity">
    <reaction evidence="11">
        <text>N(6)-(pyridoxal phosphate)-L-lysyl-[4-amino-5-hydroxymethyl-2-methylpyrimidine phosphate synthase] + L-histidyl-[4-amino-5-hydroxymethyl-2-methylpyrimidine phosphate synthase] + 2 Fe(3+) + 4 H2O = L-lysyl-[4-amino-5-hydroxymethyl-2-methylpyrimidine phosphate synthase] + (2S)-2-amino-5-hydroxy-4-oxopentanoyl-[4-amino-5-hydroxymethyl-2-methylpyrimidine phosphate synthase] + 4-amino-2-methyl-5-(phosphooxymethyl)pyrimidine + 3-oxopropanoate + 2 Fe(2+) + 2 H(+)</text>
        <dbReference type="Rhea" id="RHEA:65756"/>
        <dbReference type="Rhea" id="RHEA-COMP:16892"/>
        <dbReference type="Rhea" id="RHEA-COMP:16893"/>
        <dbReference type="Rhea" id="RHEA-COMP:16894"/>
        <dbReference type="Rhea" id="RHEA-COMP:16895"/>
        <dbReference type="ChEBI" id="CHEBI:15377"/>
        <dbReference type="ChEBI" id="CHEBI:15378"/>
        <dbReference type="ChEBI" id="CHEBI:29033"/>
        <dbReference type="ChEBI" id="CHEBI:29034"/>
        <dbReference type="ChEBI" id="CHEBI:29969"/>
        <dbReference type="ChEBI" id="CHEBI:29979"/>
        <dbReference type="ChEBI" id="CHEBI:33190"/>
        <dbReference type="ChEBI" id="CHEBI:58354"/>
        <dbReference type="ChEBI" id="CHEBI:143915"/>
        <dbReference type="ChEBI" id="CHEBI:157692"/>
    </reaction>
    <physiologicalReaction direction="left-to-right" evidence="11">
        <dbReference type="Rhea" id="RHEA:65757"/>
    </physiologicalReaction>
</comment>
<protein>
    <recommendedName>
        <fullName evidence="10">Thiamine pyrimidine synthase</fullName>
    </recommendedName>
</protein>
<dbReference type="Proteomes" id="UP001237448">
    <property type="component" value="Unassembled WGS sequence"/>
</dbReference>
<name>A0ABU0FIC3_9HYPH</name>
<sequence>MKNIRIRLLWHPQAQFAGYLLAQHDRLGEARGIAVECVPLDFGTGPIEALLAGDVAMAVASPAHMLESGHADELVMLLAIQQASALVYPARISAGIHGVADLAGKRIGVWPGREDLELRWFLHRSGIEAGRYQCIAMNDTVAGLLDGTVDCAQMTVYHEIHHLEEEAGSLADFSIFRASEADASLLKDGLIARRDWVEAHPAETQAVIDTVLEGWTLAFTDPDAAVSLCARLRPDMAPAEHRRQLGDIRALAMTGATLREGLGFPDPLHMRRALQAMADVEHPYEKDTTSLVDGRFWTGAPAALRSSSW</sequence>
<dbReference type="SUPFAM" id="SSF53850">
    <property type="entry name" value="Periplasmic binding protein-like II"/>
    <property type="match status" value="1"/>
</dbReference>
<dbReference type="PANTHER" id="PTHR31528:SF1">
    <property type="entry name" value="4-AMINO-5-HYDROXYMETHYL-2-METHYLPYRIMIDINE PHOSPHATE SYNTHASE THI11-RELATED"/>
    <property type="match status" value="1"/>
</dbReference>
<evidence type="ECO:0000256" key="4">
    <source>
        <dbReference type="ARBA" id="ARBA00011738"/>
    </source>
</evidence>
<keyword evidence="6" id="KW-0479">Metal-binding</keyword>
<evidence type="ECO:0000313" key="14">
    <source>
        <dbReference type="Proteomes" id="UP001237448"/>
    </source>
</evidence>
<dbReference type="InterPro" id="IPR015168">
    <property type="entry name" value="SsuA/THI5"/>
</dbReference>
<evidence type="ECO:0000256" key="5">
    <source>
        <dbReference type="ARBA" id="ARBA00022679"/>
    </source>
</evidence>
<organism evidence="13 14">
    <name type="scientific">Labrys monachus</name>
    <dbReference type="NCBI Taxonomy" id="217067"/>
    <lineage>
        <taxon>Bacteria</taxon>
        <taxon>Pseudomonadati</taxon>
        <taxon>Pseudomonadota</taxon>
        <taxon>Alphaproteobacteria</taxon>
        <taxon>Hyphomicrobiales</taxon>
        <taxon>Xanthobacteraceae</taxon>
        <taxon>Labrys</taxon>
    </lineage>
</organism>
<evidence type="ECO:0000256" key="1">
    <source>
        <dbReference type="ARBA" id="ARBA00003469"/>
    </source>
</evidence>
<evidence type="ECO:0000256" key="9">
    <source>
        <dbReference type="ARBA" id="ARBA00023004"/>
    </source>
</evidence>
<keyword evidence="9" id="KW-0408">Iron</keyword>
<keyword evidence="14" id="KW-1185">Reference proteome</keyword>
<dbReference type="Pfam" id="PF09084">
    <property type="entry name" value="NMT1"/>
    <property type="match status" value="1"/>
</dbReference>
<dbReference type="InterPro" id="IPR027939">
    <property type="entry name" value="NMT1/THI5"/>
</dbReference>
<comment type="function">
    <text evidence="1">Responsible for the formation of the pyrimidine heterocycle in the thiamine biosynthesis pathway. Catalyzes the formation of hydroxymethylpyrimidine phosphate (HMP-P) from histidine and pyridoxal phosphate (PLP). The protein uses PLP and the active site histidine to form HMP-P, generating an inactive enzyme. The enzyme can only undergo a single turnover, which suggests it is a suicide enzyme.</text>
</comment>
<dbReference type="Gene3D" id="3.40.190.10">
    <property type="entry name" value="Periplasmic binding protein-like II"/>
    <property type="match status" value="2"/>
</dbReference>
<feature type="domain" description="SsuA/THI5-like" evidence="12">
    <location>
        <begin position="14"/>
        <end position="225"/>
    </location>
</feature>